<feature type="region of interest" description="Disordered" evidence="1">
    <location>
        <begin position="1"/>
        <end position="20"/>
    </location>
</feature>
<evidence type="ECO:0000256" key="1">
    <source>
        <dbReference type="SAM" id="MobiDB-lite"/>
    </source>
</evidence>
<evidence type="ECO:0000313" key="2">
    <source>
        <dbReference type="EMBL" id="THH18064.1"/>
    </source>
</evidence>
<reference evidence="2 3" key="1">
    <citation type="submission" date="2019-02" db="EMBL/GenBank/DDBJ databases">
        <title>Genome sequencing of the rare red list fungi Bondarzewia mesenterica.</title>
        <authorList>
            <person name="Buettner E."/>
            <person name="Kellner H."/>
        </authorList>
    </citation>
    <scope>NUCLEOTIDE SEQUENCE [LARGE SCALE GENOMIC DNA]</scope>
    <source>
        <strain evidence="2 3">DSM 108281</strain>
    </source>
</reference>
<accession>A0A4S4LZG7</accession>
<feature type="compositionally biased region" description="Polar residues" evidence="1">
    <location>
        <begin position="1"/>
        <end position="11"/>
    </location>
</feature>
<name>A0A4S4LZG7_9AGAM</name>
<sequence length="225" mass="24630">MPDQFGASSRAKTNEHGITMPAAYIPEESDEDKQDNQCIHLEDILDTRETAYVIPCTCAVNNGTGLTEREAAEMRWEHEEIRPVDEHANQRTHQCSSIAIYLTRVAQLNAYDIAKGWNPASLMLNPLTLACVRRTPRSNRQSQCFPPSNNYADLLSLATGNASTTTPSSPPFPPTSAAQEHSIRNTAGRALTTLLEASLNPIPRLATRNPNAAVAALNGRRAKQP</sequence>
<comment type="caution">
    <text evidence="2">The sequence shown here is derived from an EMBL/GenBank/DDBJ whole genome shotgun (WGS) entry which is preliminary data.</text>
</comment>
<feature type="region of interest" description="Disordered" evidence="1">
    <location>
        <begin position="160"/>
        <end position="181"/>
    </location>
</feature>
<dbReference type="Proteomes" id="UP000310158">
    <property type="component" value="Unassembled WGS sequence"/>
</dbReference>
<evidence type="ECO:0000313" key="3">
    <source>
        <dbReference type="Proteomes" id="UP000310158"/>
    </source>
</evidence>
<proteinExistence type="predicted"/>
<dbReference type="EMBL" id="SGPL01000088">
    <property type="protein sequence ID" value="THH18064.1"/>
    <property type="molecule type" value="Genomic_DNA"/>
</dbReference>
<protein>
    <submittedName>
        <fullName evidence="2">Uncharacterized protein</fullName>
    </submittedName>
</protein>
<dbReference type="AlphaFoldDB" id="A0A4S4LZG7"/>
<gene>
    <name evidence="2" type="ORF">EW146_g2849</name>
</gene>
<keyword evidence="3" id="KW-1185">Reference proteome</keyword>
<organism evidence="2 3">
    <name type="scientific">Bondarzewia mesenterica</name>
    <dbReference type="NCBI Taxonomy" id="1095465"/>
    <lineage>
        <taxon>Eukaryota</taxon>
        <taxon>Fungi</taxon>
        <taxon>Dikarya</taxon>
        <taxon>Basidiomycota</taxon>
        <taxon>Agaricomycotina</taxon>
        <taxon>Agaricomycetes</taxon>
        <taxon>Russulales</taxon>
        <taxon>Bondarzewiaceae</taxon>
        <taxon>Bondarzewia</taxon>
    </lineage>
</organism>